<comment type="similarity">
    <text evidence="2 12">Belongs to the CybS family.</text>
</comment>
<dbReference type="GO" id="GO:0006121">
    <property type="term" value="P:mitochondrial electron transport, succinate to ubiquinone"/>
    <property type="evidence" value="ECO:0007669"/>
    <property type="project" value="TreeGrafter"/>
</dbReference>
<evidence type="ECO:0000313" key="13">
    <source>
        <dbReference type="EMBL" id="CAF0979596.1"/>
    </source>
</evidence>
<evidence type="ECO:0000256" key="6">
    <source>
        <dbReference type="ARBA" id="ARBA00022946"/>
    </source>
</evidence>
<comment type="subcellular location">
    <subcellularLocation>
        <location evidence="1 12">Mitochondrion inner membrane</location>
        <topology evidence="1 12">Multi-pass membrane protein</topology>
    </subcellularLocation>
</comment>
<evidence type="ECO:0000256" key="1">
    <source>
        <dbReference type="ARBA" id="ARBA00004448"/>
    </source>
</evidence>
<comment type="caution">
    <text evidence="12">Lacks conserved residue(s) required for the propagation of feature annotation.</text>
</comment>
<keyword evidence="12" id="KW-0249">Electron transport</keyword>
<protein>
    <recommendedName>
        <fullName evidence="12">Succinate dehydrogenase [ubiquinone] cytochrome b small subunit</fullName>
    </recommendedName>
</protein>
<keyword evidence="5 12" id="KW-0999">Mitochondrion inner membrane</keyword>
<feature type="transmembrane region" description="Helical" evidence="12">
    <location>
        <begin position="71"/>
        <end position="104"/>
    </location>
</feature>
<evidence type="ECO:0000256" key="8">
    <source>
        <dbReference type="ARBA" id="ARBA00023128"/>
    </source>
</evidence>
<evidence type="ECO:0000256" key="4">
    <source>
        <dbReference type="ARBA" id="ARBA00022692"/>
    </source>
</evidence>
<dbReference type="AlphaFoldDB" id="A0A814K6F7"/>
<evidence type="ECO:0000256" key="2">
    <source>
        <dbReference type="ARBA" id="ARBA00007294"/>
    </source>
</evidence>
<feature type="binding site" evidence="10">
    <location>
        <position position="113"/>
    </location>
    <ligand>
        <name>a ubiquinone</name>
        <dbReference type="ChEBI" id="CHEBI:16389"/>
        <note>ligand shared with IP/SDHB</note>
    </ligand>
</feature>
<keyword evidence="7 12" id="KW-1133">Transmembrane helix</keyword>
<keyword evidence="6 12" id="KW-0809">Transit peptide</keyword>
<evidence type="ECO:0000256" key="10">
    <source>
        <dbReference type="PIRSR" id="PIRSR607992-1"/>
    </source>
</evidence>
<dbReference type="GO" id="GO:0048039">
    <property type="term" value="F:ubiquinone binding"/>
    <property type="evidence" value="ECO:0007669"/>
    <property type="project" value="TreeGrafter"/>
</dbReference>
<evidence type="ECO:0000256" key="12">
    <source>
        <dbReference type="RuleBase" id="RU364031"/>
    </source>
</evidence>
<keyword evidence="8 12" id="KW-0496">Mitochondrion</keyword>
<keyword evidence="15" id="KW-1185">Reference proteome</keyword>
<dbReference type="PANTHER" id="PTHR13337:SF2">
    <property type="entry name" value="SUCCINATE DEHYDROGENASE [UBIQUINONE] CYTOCHROME B SMALL SUBUNIT, MITOCHONDRIAL"/>
    <property type="match status" value="1"/>
</dbReference>
<dbReference type="InterPro" id="IPR034804">
    <property type="entry name" value="SQR/QFR_C/D"/>
</dbReference>
<dbReference type="Proteomes" id="UP000663870">
    <property type="component" value="Unassembled WGS sequence"/>
</dbReference>
<dbReference type="EMBL" id="CAJNOL010000401">
    <property type="protein sequence ID" value="CAF1048301.1"/>
    <property type="molecule type" value="Genomic_DNA"/>
</dbReference>
<keyword evidence="12" id="KW-0816">Tricarboxylic acid cycle</keyword>
<organism evidence="14 15">
    <name type="scientific">Rotaria sordida</name>
    <dbReference type="NCBI Taxonomy" id="392033"/>
    <lineage>
        <taxon>Eukaryota</taxon>
        <taxon>Metazoa</taxon>
        <taxon>Spiralia</taxon>
        <taxon>Gnathifera</taxon>
        <taxon>Rotifera</taxon>
        <taxon>Eurotatoria</taxon>
        <taxon>Bdelloidea</taxon>
        <taxon>Philodinida</taxon>
        <taxon>Philodinidae</taxon>
        <taxon>Rotaria</taxon>
    </lineage>
</organism>
<evidence type="ECO:0000256" key="3">
    <source>
        <dbReference type="ARBA" id="ARBA00022448"/>
    </source>
</evidence>
<keyword evidence="3 12" id="KW-0813">Transport</keyword>
<dbReference type="PANTHER" id="PTHR13337">
    <property type="entry name" value="SUCCINATE DEHYDROGENASE"/>
    <property type="match status" value="1"/>
</dbReference>
<feature type="transmembrane region" description="Helical" evidence="12">
    <location>
        <begin position="124"/>
        <end position="142"/>
    </location>
</feature>
<evidence type="ECO:0000256" key="11">
    <source>
        <dbReference type="PIRSR" id="PIRSR607992-2"/>
    </source>
</evidence>
<dbReference type="GO" id="GO:0005743">
    <property type="term" value="C:mitochondrial inner membrane"/>
    <property type="evidence" value="ECO:0007669"/>
    <property type="project" value="UniProtKB-SubCell"/>
</dbReference>
<evidence type="ECO:0000313" key="14">
    <source>
        <dbReference type="EMBL" id="CAF1048301.1"/>
    </source>
</evidence>
<keyword evidence="12" id="KW-0349">Heme</keyword>
<keyword evidence="4 12" id="KW-0812">Transmembrane</keyword>
<evidence type="ECO:0000256" key="9">
    <source>
        <dbReference type="ARBA" id="ARBA00023136"/>
    </source>
</evidence>
<sequence length="158" mass="17506">MSFTLIRGFYSINHIVDSFLISSNFLGGPSSKTMISMTGGTTTIQPVFSINPSQTSTGLTGSEHYKIERIVALVMLAIIPGSFVFNSVFMNYLLAVSIAIHAHWGMDAVLIDYCPRKALPLANIIRYVLTTIAFVGLCYFNYNDMGLIKALKTLWTMY</sequence>
<comment type="caution">
    <text evidence="14">The sequence shown here is derived from an EMBL/GenBank/DDBJ whole genome shotgun (WGS) entry which is preliminary data.</text>
</comment>
<evidence type="ECO:0000313" key="15">
    <source>
        <dbReference type="Proteomes" id="UP000663870"/>
    </source>
</evidence>
<dbReference type="GO" id="GO:0006099">
    <property type="term" value="P:tricarboxylic acid cycle"/>
    <property type="evidence" value="ECO:0007669"/>
    <property type="project" value="UniProtKB-KW"/>
</dbReference>
<dbReference type="GO" id="GO:0020037">
    <property type="term" value="F:heme binding"/>
    <property type="evidence" value="ECO:0007669"/>
    <property type="project" value="TreeGrafter"/>
</dbReference>
<dbReference type="Proteomes" id="UP000663854">
    <property type="component" value="Unassembled WGS sequence"/>
</dbReference>
<feature type="binding site" description="axial binding residue" evidence="11">
    <location>
        <position position="101"/>
    </location>
    <ligand>
        <name>heme b</name>
        <dbReference type="ChEBI" id="CHEBI:60344"/>
        <note>ligand shared with SDHC</note>
    </ligand>
    <ligandPart>
        <name>Fe</name>
        <dbReference type="ChEBI" id="CHEBI:18248"/>
    </ligandPart>
</feature>
<comment type="function">
    <text evidence="12">Membrane-anchoring subunit of succinate dehydrogenase (SDH) that is involved in complex II of the mitochondrial electron transport chain and is responsible for transferring electrons from succinate to ubiquinone (coenzyme Q).</text>
</comment>
<dbReference type="SUPFAM" id="SSF81343">
    <property type="entry name" value="Fumarate reductase respiratory complex transmembrane subunits"/>
    <property type="match status" value="1"/>
</dbReference>
<reference evidence="14" key="1">
    <citation type="submission" date="2021-02" db="EMBL/GenBank/DDBJ databases">
        <authorList>
            <person name="Nowell W R."/>
        </authorList>
    </citation>
    <scope>NUCLEOTIDE SEQUENCE</scope>
</reference>
<dbReference type="EMBL" id="CAJNOH010000275">
    <property type="protein sequence ID" value="CAF0979596.1"/>
    <property type="molecule type" value="Genomic_DNA"/>
</dbReference>
<keyword evidence="11" id="KW-0408">Iron</keyword>
<dbReference type="Gene3D" id="1.20.1300.10">
    <property type="entry name" value="Fumarate reductase/succinate dehydrogenase, transmembrane subunit"/>
    <property type="match status" value="1"/>
</dbReference>
<gene>
    <name evidence="14" type="ORF">JXQ802_LOCUS16514</name>
    <name evidence="13" type="ORF">PYM288_LOCUS13545</name>
</gene>
<dbReference type="GO" id="GO:0046872">
    <property type="term" value="F:metal ion binding"/>
    <property type="evidence" value="ECO:0007669"/>
    <property type="project" value="UniProtKB-KW"/>
</dbReference>
<keyword evidence="11 12" id="KW-0479">Metal-binding</keyword>
<keyword evidence="9 12" id="KW-0472">Membrane</keyword>
<name>A0A814K6F7_9BILA</name>
<dbReference type="InterPro" id="IPR007992">
    <property type="entry name" value="CybS"/>
</dbReference>
<proteinExistence type="inferred from homology"/>
<evidence type="ECO:0000256" key="5">
    <source>
        <dbReference type="ARBA" id="ARBA00022792"/>
    </source>
</evidence>
<evidence type="ECO:0000256" key="7">
    <source>
        <dbReference type="ARBA" id="ARBA00022989"/>
    </source>
</evidence>
<dbReference type="Pfam" id="PF05328">
    <property type="entry name" value="CybS"/>
    <property type="match status" value="1"/>
</dbReference>
<accession>A0A814K6F7</accession>